<dbReference type="SUPFAM" id="SSF49265">
    <property type="entry name" value="Fibronectin type III"/>
    <property type="match status" value="1"/>
</dbReference>
<evidence type="ECO:0000256" key="15">
    <source>
        <dbReference type="PROSITE-ProRule" id="PRU10141"/>
    </source>
</evidence>
<dbReference type="InterPro" id="IPR003961">
    <property type="entry name" value="FN3_dom"/>
</dbReference>
<dbReference type="SMART" id="SM00409">
    <property type="entry name" value="IG"/>
    <property type="match status" value="3"/>
</dbReference>
<dbReference type="SUPFAM" id="SSF56112">
    <property type="entry name" value="Protein kinase-like (PK-like)"/>
    <property type="match status" value="1"/>
</dbReference>
<evidence type="ECO:0000259" key="21">
    <source>
        <dbReference type="PROSITE" id="PS50853"/>
    </source>
</evidence>
<evidence type="ECO:0000256" key="14">
    <source>
        <dbReference type="ARBA" id="ARBA00051243"/>
    </source>
</evidence>
<evidence type="ECO:0000256" key="18">
    <source>
        <dbReference type="SAM" id="SignalP"/>
    </source>
</evidence>
<dbReference type="SMART" id="SM00408">
    <property type="entry name" value="IGc2"/>
    <property type="match status" value="3"/>
</dbReference>
<feature type="signal peptide" evidence="18">
    <location>
        <begin position="1"/>
        <end position="23"/>
    </location>
</feature>
<dbReference type="GeneID" id="100199016"/>
<dbReference type="InterPro" id="IPR000719">
    <property type="entry name" value="Prot_kinase_dom"/>
</dbReference>
<keyword evidence="8 17" id="KW-1133">Transmembrane helix</keyword>
<dbReference type="PANTHER" id="PTHR24416:SF621">
    <property type="entry name" value="TYROSINE KINASE RECEPTOR CAD96CA"/>
    <property type="match status" value="1"/>
</dbReference>
<dbReference type="InterPro" id="IPR001245">
    <property type="entry name" value="Ser-Thr/Tyr_kinase_cat_dom"/>
</dbReference>
<evidence type="ECO:0000256" key="6">
    <source>
        <dbReference type="ARBA" id="ARBA00022737"/>
    </source>
</evidence>
<keyword evidence="9 17" id="KW-0472">Membrane</keyword>
<dbReference type="CDD" id="cd00096">
    <property type="entry name" value="Ig"/>
    <property type="match status" value="1"/>
</dbReference>
<dbReference type="Proteomes" id="UP001652625">
    <property type="component" value="Chromosome 11"/>
</dbReference>
<dbReference type="InterPro" id="IPR017441">
    <property type="entry name" value="Protein_kinase_ATP_BS"/>
</dbReference>
<comment type="catalytic activity">
    <reaction evidence="14">
        <text>L-tyrosyl-[protein] + ATP = O-phospho-L-tyrosyl-[protein] + ADP + H(+)</text>
        <dbReference type="Rhea" id="RHEA:10596"/>
        <dbReference type="Rhea" id="RHEA-COMP:10136"/>
        <dbReference type="Rhea" id="RHEA-COMP:20101"/>
        <dbReference type="ChEBI" id="CHEBI:15378"/>
        <dbReference type="ChEBI" id="CHEBI:30616"/>
        <dbReference type="ChEBI" id="CHEBI:46858"/>
        <dbReference type="ChEBI" id="CHEBI:61978"/>
        <dbReference type="ChEBI" id="CHEBI:456216"/>
        <dbReference type="EC" id="2.7.10.1"/>
    </reaction>
</comment>
<keyword evidence="5 17" id="KW-0812">Transmembrane</keyword>
<dbReference type="RefSeq" id="XP_065666186.1">
    <property type="nucleotide sequence ID" value="XM_065810114.1"/>
</dbReference>
<dbReference type="InterPro" id="IPR003599">
    <property type="entry name" value="Ig_sub"/>
</dbReference>
<feature type="compositionally biased region" description="Polar residues" evidence="16">
    <location>
        <begin position="922"/>
        <end position="938"/>
    </location>
</feature>
<evidence type="ECO:0000313" key="23">
    <source>
        <dbReference type="RefSeq" id="XP_065666186.1"/>
    </source>
</evidence>
<dbReference type="InterPro" id="IPR007110">
    <property type="entry name" value="Ig-like_dom"/>
</dbReference>
<dbReference type="SUPFAM" id="SSF48726">
    <property type="entry name" value="Immunoglobulin"/>
    <property type="match status" value="2"/>
</dbReference>
<dbReference type="Pfam" id="PF00041">
    <property type="entry name" value="fn3"/>
    <property type="match status" value="1"/>
</dbReference>
<dbReference type="Pfam" id="PF07679">
    <property type="entry name" value="I-set"/>
    <property type="match status" value="1"/>
</dbReference>
<feature type="domain" description="Protein kinase" evidence="19">
    <location>
        <begin position="530"/>
        <end position="809"/>
    </location>
</feature>
<feature type="chain" id="PRO_5045508018" description="receptor protein-tyrosine kinase" evidence="18">
    <location>
        <begin position="24"/>
        <end position="938"/>
    </location>
</feature>
<feature type="domain" description="Fibronectin type-III" evidence="21">
    <location>
        <begin position="344"/>
        <end position="441"/>
    </location>
</feature>
<reference evidence="23" key="1">
    <citation type="submission" date="2025-08" db="UniProtKB">
        <authorList>
            <consortium name="RefSeq"/>
        </authorList>
    </citation>
    <scope>IDENTIFICATION</scope>
</reference>
<dbReference type="PROSITE" id="PS00107">
    <property type="entry name" value="PROTEIN_KINASE_ATP"/>
    <property type="match status" value="1"/>
</dbReference>
<evidence type="ECO:0000256" key="7">
    <source>
        <dbReference type="ARBA" id="ARBA00022777"/>
    </source>
</evidence>
<keyword evidence="18" id="KW-0732">Signal</keyword>
<dbReference type="EC" id="2.7.10.1" evidence="3"/>
<keyword evidence="7" id="KW-0418">Kinase</keyword>
<evidence type="ECO:0000256" key="2">
    <source>
        <dbReference type="ARBA" id="ARBA00006692"/>
    </source>
</evidence>
<feature type="transmembrane region" description="Helical" evidence="17">
    <location>
        <begin position="459"/>
        <end position="480"/>
    </location>
</feature>
<accession>A0ABM4CW63</accession>
<keyword evidence="13" id="KW-0393">Immunoglobulin domain</keyword>
<dbReference type="Gene3D" id="3.30.200.20">
    <property type="entry name" value="Phosphorylase Kinase, domain 1"/>
    <property type="match status" value="1"/>
</dbReference>
<comment type="similarity">
    <text evidence="2">Belongs to the protein kinase superfamily. CAMK Ser/Thr protein kinase family.</text>
</comment>
<dbReference type="SMART" id="SM00060">
    <property type="entry name" value="FN3"/>
    <property type="match status" value="1"/>
</dbReference>
<keyword evidence="15" id="KW-0547">Nucleotide-binding</keyword>
<dbReference type="Gene3D" id="1.10.510.10">
    <property type="entry name" value="Transferase(Phosphotransferase) domain 1"/>
    <property type="match status" value="1"/>
</dbReference>
<feature type="compositionally biased region" description="Polar residues" evidence="16">
    <location>
        <begin position="895"/>
        <end position="906"/>
    </location>
</feature>
<keyword evidence="11 23" id="KW-0675">Receptor</keyword>
<evidence type="ECO:0000256" key="17">
    <source>
        <dbReference type="SAM" id="Phobius"/>
    </source>
</evidence>
<dbReference type="InterPro" id="IPR013783">
    <property type="entry name" value="Ig-like_fold"/>
</dbReference>
<evidence type="ECO:0000256" key="9">
    <source>
        <dbReference type="ARBA" id="ARBA00023136"/>
    </source>
</evidence>
<dbReference type="InterPro" id="IPR008266">
    <property type="entry name" value="Tyr_kinase_AS"/>
</dbReference>
<evidence type="ECO:0000256" key="12">
    <source>
        <dbReference type="ARBA" id="ARBA00023180"/>
    </source>
</evidence>
<evidence type="ECO:0000256" key="1">
    <source>
        <dbReference type="ARBA" id="ARBA00004167"/>
    </source>
</evidence>
<dbReference type="InterPro" id="IPR036179">
    <property type="entry name" value="Ig-like_dom_sf"/>
</dbReference>
<organism evidence="22 23">
    <name type="scientific">Hydra vulgaris</name>
    <name type="common">Hydra</name>
    <name type="synonym">Hydra attenuata</name>
    <dbReference type="NCBI Taxonomy" id="6087"/>
    <lineage>
        <taxon>Eukaryota</taxon>
        <taxon>Metazoa</taxon>
        <taxon>Cnidaria</taxon>
        <taxon>Hydrozoa</taxon>
        <taxon>Hydroidolina</taxon>
        <taxon>Anthoathecata</taxon>
        <taxon>Aplanulata</taxon>
        <taxon>Hydridae</taxon>
        <taxon>Hydra</taxon>
    </lineage>
</organism>
<feature type="domain" description="Ig-like" evidence="20">
    <location>
        <begin position="137"/>
        <end position="232"/>
    </location>
</feature>
<protein>
    <recommendedName>
        <fullName evidence="3">receptor protein-tyrosine kinase</fullName>
        <ecNumber evidence="3">2.7.10.1</ecNumber>
    </recommendedName>
</protein>
<dbReference type="PROSITE" id="PS00109">
    <property type="entry name" value="PROTEIN_KINASE_TYR"/>
    <property type="match status" value="1"/>
</dbReference>
<keyword evidence="4" id="KW-0808">Transferase</keyword>
<keyword evidence="10" id="KW-1015">Disulfide bond</keyword>
<dbReference type="PRINTS" id="PR00109">
    <property type="entry name" value="TYRKINASE"/>
</dbReference>
<dbReference type="PROSITE" id="PS50011">
    <property type="entry name" value="PROTEIN_KINASE_DOM"/>
    <property type="match status" value="1"/>
</dbReference>
<evidence type="ECO:0000256" key="5">
    <source>
        <dbReference type="ARBA" id="ARBA00022692"/>
    </source>
</evidence>
<dbReference type="Pfam" id="PF07714">
    <property type="entry name" value="PK_Tyr_Ser-Thr"/>
    <property type="match status" value="1"/>
</dbReference>
<keyword evidence="12" id="KW-0325">Glycoprotein</keyword>
<dbReference type="InterPro" id="IPR020635">
    <property type="entry name" value="Tyr_kinase_cat_dom"/>
</dbReference>
<dbReference type="Gene3D" id="2.60.40.10">
    <property type="entry name" value="Immunoglobulins"/>
    <property type="match status" value="4"/>
</dbReference>
<dbReference type="CDD" id="cd00192">
    <property type="entry name" value="PTKc"/>
    <property type="match status" value="1"/>
</dbReference>
<dbReference type="SMART" id="SM00219">
    <property type="entry name" value="TyrKc"/>
    <property type="match status" value="1"/>
</dbReference>
<evidence type="ECO:0000256" key="11">
    <source>
        <dbReference type="ARBA" id="ARBA00023170"/>
    </source>
</evidence>
<evidence type="ECO:0000313" key="22">
    <source>
        <dbReference type="Proteomes" id="UP001652625"/>
    </source>
</evidence>
<evidence type="ECO:0000259" key="19">
    <source>
        <dbReference type="PROSITE" id="PS50011"/>
    </source>
</evidence>
<evidence type="ECO:0000256" key="8">
    <source>
        <dbReference type="ARBA" id="ARBA00022989"/>
    </source>
</evidence>
<dbReference type="PANTHER" id="PTHR24416">
    <property type="entry name" value="TYROSINE-PROTEIN KINASE RECEPTOR"/>
    <property type="match status" value="1"/>
</dbReference>
<feature type="compositionally biased region" description="Polar residues" evidence="16">
    <location>
        <begin position="866"/>
        <end position="878"/>
    </location>
</feature>
<keyword evidence="15" id="KW-0067">ATP-binding</keyword>
<sequence>MTVKYHTLFYILSSWVVTKSTSAQKKASIKMDIPLNEPVELECGHINKTIVSVIWQTAPHNKTLRTVYSNDSLNNKKNRPPTYSNSRIMVSGKSSIKIGSTQMTDGGIWECNVIFFKNGVLDNQLMLTYDINIITKPGPVTVETNKLDVVKNGHVTAYCDSQSPSSFSLFWEREKGNISDHVSFYSDHNIRDGLYINRVYIYIKNIDENDAGDYKCTAKNLAGYASEIVTVKLKSLPIISTQKKVTINMFTNGQLECNAKGYPNIDFTWEIPRKSPLSSLMIKPMESVERYSVSKTIVDKDTDRAISVLQIKNLQRLDMGFFKCFAQNDMGKTEIAIEVSGLKTPEAPIVVKYTVSKHSVTLYWKLGDDGGSPVNLVTIQYRKNSSETWNEAWKKKFKKELTYYTINDLSENVNYTFRVAASNTIGTSEYNKFFIATADGIQTSSIHGSIGSDIKLTSIVIIGGVMVGVVCIGVFIALFMRKTSRKEFHLTSNERDSTVRSILPTADINSVELEPIFYDSDEWEFPREKLVITSVLGAGAFGIVMSGIARGIEGTNDEVKVAVKIVRDHSNEAAKKDLLAELNLLKMIPEHENVIRLLGCCTRQDPLYVIVEFCANGDLQGLLRSSRGIYERYYKTCYGGSVPSLTSKMLLKFALQICKGMSQLSSMKVIHRDLAARNVLVDENLICKVSDFGFARDIYEDDHYLKRSAGGRFPIKWMAIESLLDNISTTKSDVWSFGVVVWELITLGASPYPGMNSYEVVSFLQDGKRMDKPKHCSNELYKIVLDCWNPSPLSRPSFMELALKFQKLVDESETKEFIDMNFYQDHLYVNFDATVSTSASSSSYIGTPHNSLGRNRINVINTTVRQSSNPMYNSTLPASSPVVPERSRVIPDSKPLQTSRRPSNNEDNIEDTEFPERRDTGRSTVSRLSETTSLLPKV</sequence>
<dbReference type="InterPro" id="IPR011009">
    <property type="entry name" value="Kinase-like_dom_sf"/>
</dbReference>
<name>A0ABM4CW63_HYDVU</name>
<gene>
    <name evidence="23" type="primary">LOC100199016</name>
</gene>
<dbReference type="InterPro" id="IPR003598">
    <property type="entry name" value="Ig_sub2"/>
</dbReference>
<feature type="region of interest" description="Disordered" evidence="16">
    <location>
        <begin position="866"/>
        <end position="938"/>
    </location>
</feature>
<keyword evidence="22" id="KW-1185">Reference proteome</keyword>
<evidence type="ECO:0000259" key="20">
    <source>
        <dbReference type="PROSITE" id="PS50835"/>
    </source>
</evidence>
<comment type="subcellular location">
    <subcellularLocation>
        <location evidence="1">Membrane</location>
        <topology evidence="1">Single-pass membrane protein</topology>
    </subcellularLocation>
</comment>
<dbReference type="PROSITE" id="PS50835">
    <property type="entry name" value="IG_LIKE"/>
    <property type="match status" value="2"/>
</dbReference>
<keyword evidence="6" id="KW-0677">Repeat</keyword>
<evidence type="ECO:0000256" key="13">
    <source>
        <dbReference type="ARBA" id="ARBA00023319"/>
    </source>
</evidence>
<dbReference type="InterPro" id="IPR050122">
    <property type="entry name" value="RTK"/>
</dbReference>
<dbReference type="PIRSF" id="PIRSF000615">
    <property type="entry name" value="TyrPK_CSF1-R"/>
    <property type="match status" value="1"/>
</dbReference>
<dbReference type="InterPro" id="IPR036116">
    <property type="entry name" value="FN3_sf"/>
</dbReference>
<evidence type="ECO:0000256" key="4">
    <source>
        <dbReference type="ARBA" id="ARBA00022679"/>
    </source>
</evidence>
<dbReference type="CDD" id="cd00063">
    <property type="entry name" value="FN3"/>
    <property type="match status" value="1"/>
</dbReference>
<evidence type="ECO:0000256" key="10">
    <source>
        <dbReference type="ARBA" id="ARBA00023157"/>
    </source>
</evidence>
<feature type="transmembrane region" description="Helical" evidence="17">
    <location>
        <begin position="530"/>
        <end position="549"/>
    </location>
</feature>
<evidence type="ECO:0000256" key="16">
    <source>
        <dbReference type="SAM" id="MobiDB-lite"/>
    </source>
</evidence>
<evidence type="ECO:0000256" key="3">
    <source>
        <dbReference type="ARBA" id="ARBA00011902"/>
    </source>
</evidence>
<proteinExistence type="inferred from homology"/>
<dbReference type="PROSITE" id="PS50853">
    <property type="entry name" value="FN3"/>
    <property type="match status" value="1"/>
</dbReference>
<dbReference type="InterPro" id="IPR013098">
    <property type="entry name" value="Ig_I-set"/>
</dbReference>
<feature type="binding site" evidence="15">
    <location>
        <position position="564"/>
    </location>
    <ligand>
        <name>ATP</name>
        <dbReference type="ChEBI" id="CHEBI:30616"/>
    </ligand>
</feature>
<feature type="domain" description="Ig-like" evidence="20">
    <location>
        <begin position="237"/>
        <end position="340"/>
    </location>
</feature>